<dbReference type="KEGG" id="lmat:92512957"/>
<dbReference type="GeneID" id="92512957"/>
<reference evidence="3" key="2">
    <citation type="journal article" date="2021" name="Sci. Data">
        <title>Chromosome-scale genome sequencing, assembly and annotation of six genomes from subfamily Leishmaniinae.</title>
        <authorList>
            <person name="Almutairi H."/>
            <person name="Urbaniak M.D."/>
            <person name="Bates M.D."/>
            <person name="Jariyapan N."/>
            <person name="Kwakye-Nuako G."/>
            <person name="Thomaz Soccol V."/>
            <person name="Al-Salem W.S."/>
            <person name="Dillon R.J."/>
            <person name="Bates P.A."/>
            <person name="Gatherer D."/>
        </authorList>
    </citation>
    <scope>NUCLEOTIDE SEQUENCE [LARGE SCALE GENOMIC DNA]</scope>
</reference>
<dbReference type="Proteomes" id="UP000673552">
    <property type="component" value="Unassembled WGS sequence"/>
</dbReference>
<feature type="region of interest" description="Disordered" evidence="1">
    <location>
        <begin position="1"/>
        <end position="58"/>
    </location>
</feature>
<name>A0A836HLX1_9TRYP</name>
<reference evidence="3" key="1">
    <citation type="journal article" date="2021" name="Microbiol. Resour. Announc.">
        <title>LGAAP: Leishmaniinae Genome Assembly and Annotation Pipeline.</title>
        <authorList>
            <person name="Almutairi H."/>
            <person name="Urbaniak M.D."/>
            <person name="Bates M.D."/>
            <person name="Jariyapan N."/>
            <person name="Kwakye-Nuako G."/>
            <person name="Thomaz-Soccol V."/>
            <person name="Al-Salem W.S."/>
            <person name="Dillon R.J."/>
            <person name="Bates P.A."/>
            <person name="Gatherer D."/>
        </authorList>
    </citation>
    <scope>NUCLEOTIDE SEQUENCE [LARGE SCALE GENOMIC DNA]</scope>
</reference>
<comment type="caution">
    <text evidence="2">The sequence shown here is derived from an EMBL/GenBank/DDBJ whole genome shotgun (WGS) entry which is preliminary data.</text>
</comment>
<proteinExistence type="predicted"/>
<organism evidence="2 3">
    <name type="scientific">Leishmania martiniquensis</name>
    <dbReference type="NCBI Taxonomy" id="1580590"/>
    <lineage>
        <taxon>Eukaryota</taxon>
        <taxon>Discoba</taxon>
        <taxon>Euglenozoa</taxon>
        <taxon>Kinetoplastea</taxon>
        <taxon>Metakinetoplastina</taxon>
        <taxon>Trypanosomatida</taxon>
        <taxon>Trypanosomatidae</taxon>
        <taxon>Leishmaniinae</taxon>
        <taxon>Leishmania</taxon>
    </lineage>
</organism>
<feature type="compositionally biased region" description="Gly residues" evidence="1">
    <location>
        <begin position="44"/>
        <end position="54"/>
    </location>
</feature>
<sequence>MRRREDVQTAPLHPSQTATARNKDLQPSLHCLSNVRKVPTLVESGGGGGGGGERGVSHTVDSSVTEILADVSVSNAADSNPAPVSPPQEALRSRAEHLSKRLRQTQSQEARQRALLVGEAATQFADIVRRHVAYVDIATSCANLKAAQNARRQAEAQQALKWERQILQDTLCDAILEEETSRKGLEQRQLLERRSLTQLHRAEVQPLQQREAFFRLIHGEEMRRSFVHREEARAVEAMGIPHFISLPCVQAPAGATFGPRGGSRPNVQQSVAELSKLDLMALQRCPFECAAECPFMPQRMRQLGERWAAAVGSEKGAHGTTAAARRHLCNTSHPSAARPSWQVRASTLGITEVGKQRVRNTMMIQHYSATAKFLPTLRL</sequence>
<keyword evidence="3" id="KW-1185">Reference proteome</keyword>
<dbReference type="RefSeq" id="XP_067178757.1">
    <property type="nucleotide sequence ID" value="XM_067320445.1"/>
</dbReference>
<dbReference type="EMBL" id="JAFEUZ010000022">
    <property type="protein sequence ID" value="KAG5479038.1"/>
    <property type="molecule type" value="Genomic_DNA"/>
</dbReference>
<evidence type="ECO:0000256" key="1">
    <source>
        <dbReference type="SAM" id="MobiDB-lite"/>
    </source>
</evidence>
<evidence type="ECO:0000313" key="2">
    <source>
        <dbReference type="EMBL" id="KAG5479038.1"/>
    </source>
</evidence>
<evidence type="ECO:0000313" key="3">
    <source>
        <dbReference type="Proteomes" id="UP000673552"/>
    </source>
</evidence>
<protein>
    <submittedName>
        <fullName evidence="2">Uncharacterized protein</fullName>
    </submittedName>
</protein>
<dbReference type="AlphaFoldDB" id="A0A836HLX1"/>
<accession>A0A836HLX1</accession>
<feature type="region of interest" description="Disordered" evidence="1">
    <location>
        <begin position="73"/>
        <end position="107"/>
    </location>
</feature>
<dbReference type="OrthoDB" id="266192at2759"/>
<dbReference type="SMR" id="A0A836HLX1"/>
<gene>
    <name evidence="2" type="ORF">LSCM1_02882</name>
</gene>